<keyword evidence="4 10" id="KW-0067">ATP-binding</keyword>
<dbReference type="InterPro" id="IPR003439">
    <property type="entry name" value="ABC_transporter-like_ATP-bd"/>
</dbReference>
<feature type="transmembrane region" description="Helical" evidence="7">
    <location>
        <begin position="43"/>
        <end position="63"/>
    </location>
</feature>
<keyword evidence="6 7" id="KW-0472">Membrane</keyword>
<dbReference type="PROSITE" id="PS50929">
    <property type="entry name" value="ABC_TM1F"/>
    <property type="match status" value="1"/>
</dbReference>
<keyword evidence="5 7" id="KW-1133">Transmembrane helix</keyword>
<dbReference type="PROSITE" id="PS00211">
    <property type="entry name" value="ABC_TRANSPORTER_1"/>
    <property type="match status" value="1"/>
</dbReference>
<dbReference type="InterPro" id="IPR039421">
    <property type="entry name" value="Type_1_exporter"/>
</dbReference>
<dbReference type="InterPro" id="IPR027417">
    <property type="entry name" value="P-loop_NTPase"/>
</dbReference>
<feature type="transmembrane region" description="Helical" evidence="7">
    <location>
        <begin position="273"/>
        <end position="291"/>
    </location>
</feature>
<dbReference type="InterPro" id="IPR036640">
    <property type="entry name" value="ABC1_TM_sf"/>
</dbReference>
<dbReference type="GO" id="GO:0016887">
    <property type="term" value="F:ATP hydrolysis activity"/>
    <property type="evidence" value="ECO:0007669"/>
    <property type="project" value="InterPro"/>
</dbReference>
<feature type="transmembrane region" description="Helical" evidence="7">
    <location>
        <begin position="83"/>
        <end position="105"/>
    </location>
</feature>
<dbReference type="GO" id="GO:0140359">
    <property type="term" value="F:ABC-type transporter activity"/>
    <property type="evidence" value="ECO:0007669"/>
    <property type="project" value="InterPro"/>
</dbReference>
<dbReference type="Pfam" id="PF00005">
    <property type="entry name" value="ABC_tran"/>
    <property type="match status" value="1"/>
</dbReference>
<dbReference type="SMART" id="SM00382">
    <property type="entry name" value="AAA"/>
    <property type="match status" value="1"/>
</dbReference>
<dbReference type="GO" id="GO:0005524">
    <property type="term" value="F:ATP binding"/>
    <property type="evidence" value="ECO:0007669"/>
    <property type="project" value="UniProtKB-KW"/>
</dbReference>
<dbReference type="Gene3D" id="3.40.50.300">
    <property type="entry name" value="P-loop containing nucleotide triphosphate hydrolases"/>
    <property type="match status" value="1"/>
</dbReference>
<gene>
    <name evidence="10" type="ORF">F8566_34180</name>
</gene>
<dbReference type="InterPro" id="IPR003593">
    <property type="entry name" value="AAA+_ATPase"/>
</dbReference>
<proteinExistence type="predicted"/>
<dbReference type="EMBL" id="WBMT01000018">
    <property type="protein sequence ID" value="KAB2343761.1"/>
    <property type="molecule type" value="Genomic_DNA"/>
</dbReference>
<dbReference type="AlphaFoldDB" id="A0A6H9YEP3"/>
<comment type="subcellular location">
    <subcellularLocation>
        <location evidence="1">Cell membrane</location>
        <topology evidence="1">Multi-pass membrane protein</topology>
    </subcellularLocation>
</comment>
<evidence type="ECO:0000256" key="2">
    <source>
        <dbReference type="ARBA" id="ARBA00022692"/>
    </source>
</evidence>
<evidence type="ECO:0000256" key="4">
    <source>
        <dbReference type="ARBA" id="ARBA00022840"/>
    </source>
</evidence>
<feature type="domain" description="ABC transporter" evidence="8">
    <location>
        <begin position="362"/>
        <end position="604"/>
    </location>
</feature>
<dbReference type="OrthoDB" id="9806127at2"/>
<evidence type="ECO:0000256" key="5">
    <source>
        <dbReference type="ARBA" id="ARBA00022989"/>
    </source>
</evidence>
<dbReference type="Gene3D" id="1.20.1560.10">
    <property type="entry name" value="ABC transporter type 1, transmembrane domain"/>
    <property type="match status" value="1"/>
</dbReference>
<feature type="transmembrane region" description="Helical" evidence="7">
    <location>
        <begin position="303"/>
        <end position="325"/>
    </location>
</feature>
<evidence type="ECO:0000256" key="6">
    <source>
        <dbReference type="ARBA" id="ARBA00023136"/>
    </source>
</evidence>
<dbReference type="PANTHER" id="PTHR24221:SF654">
    <property type="entry name" value="ATP-BINDING CASSETTE SUB-FAMILY B MEMBER 6"/>
    <property type="match status" value="1"/>
</dbReference>
<evidence type="ECO:0000256" key="3">
    <source>
        <dbReference type="ARBA" id="ARBA00022741"/>
    </source>
</evidence>
<dbReference type="GO" id="GO:0005886">
    <property type="term" value="C:plasma membrane"/>
    <property type="evidence" value="ECO:0007669"/>
    <property type="project" value="UniProtKB-SubCell"/>
</dbReference>
<keyword evidence="2 7" id="KW-0812">Transmembrane</keyword>
<keyword evidence="11" id="KW-1185">Reference proteome</keyword>
<dbReference type="Pfam" id="PF00664">
    <property type="entry name" value="ABC_membrane"/>
    <property type="match status" value="1"/>
</dbReference>
<dbReference type="InterPro" id="IPR011527">
    <property type="entry name" value="ABC1_TM_dom"/>
</dbReference>
<evidence type="ECO:0000313" key="10">
    <source>
        <dbReference type="EMBL" id="KAB2343761.1"/>
    </source>
</evidence>
<evidence type="ECO:0000259" key="8">
    <source>
        <dbReference type="PROSITE" id="PS50893"/>
    </source>
</evidence>
<comment type="caution">
    <text evidence="10">The sequence shown here is derived from an EMBL/GenBank/DDBJ whole genome shotgun (WGS) entry which is preliminary data.</text>
</comment>
<dbReference type="CDD" id="cd07346">
    <property type="entry name" value="ABC_6TM_exporters"/>
    <property type="match status" value="1"/>
</dbReference>
<dbReference type="GO" id="GO:0034040">
    <property type="term" value="F:ATPase-coupled lipid transmembrane transporter activity"/>
    <property type="evidence" value="ECO:0007669"/>
    <property type="project" value="TreeGrafter"/>
</dbReference>
<feature type="domain" description="ABC transmembrane type-1" evidence="9">
    <location>
        <begin position="43"/>
        <end position="329"/>
    </location>
</feature>
<dbReference type="Proteomes" id="UP000468735">
    <property type="component" value="Unassembled WGS sequence"/>
</dbReference>
<dbReference type="SUPFAM" id="SSF52540">
    <property type="entry name" value="P-loop containing nucleoside triphosphate hydrolases"/>
    <property type="match status" value="1"/>
</dbReference>
<evidence type="ECO:0000313" key="11">
    <source>
        <dbReference type="Proteomes" id="UP000468735"/>
    </source>
</evidence>
<dbReference type="InterPro" id="IPR017871">
    <property type="entry name" value="ABC_transporter-like_CS"/>
</dbReference>
<accession>A0A6H9YEP3</accession>
<protein>
    <submittedName>
        <fullName evidence="10">ABC transporter ATP-binding protein</fullName>
    </submittedName>
</protein>
<evidence type="ECO:0000259" key="9">
    <source>
        <dbReference type="PROSITE" id="PS50929"/>
    </source>
</evidence>
<name>A0A6H9YEP3_9ACTN</name>
<feature type="transmembrane region" description="Helical" evidence="7">
    <location>
        <begin position="165"/>
        <end position="181"/>
    </location>
</feature>
<evidence type="ECO:0000256" key="1">
    <source>
        <dbReference type="ARBA" id="ARBA00004651"/>
    </source>
</evidence>
<dbReference type="SUPFAM" id="SSF90123">
    <property type="entry name" value="ABC transporter transmembrane region"/>
    <property type="match status" value="1"/>
</dbReference>
<dbReference type="PANTHER" id="PTHR24221">
    <property type="entry name" value="ATP-BINDING CASSETTE SUB-FAMILY B"/>
    <property type="match status" value="1"/>
</dbReference>
<dbReference type="PROSITE" id="PS50893">
    <property type="entry name" value="ABC_TRANSPORTER_2"/>
    <property type="match status" value="1"/>
</dbReference>
<reference evidence="10 11" key="1">
    <citation type="submission" date="2019-09" db="EMBL/GenBank/DDBJ databases">
        <title>Actinomadura physcomitrii sp. nov., a novel actinomycete isolated from moss [Physcomitrium sphaericum (Ludw) Fuernr].</title>
        <authorList>
            <person name="Zhuang X."/>
            <person name="Liu C."/>
        </authorList>
    </citation>
    <scope>NUCLEOTIDE SEQUENCE [LARGE SCALE GENOMIC DNA]</scope>
    <source>
        <strain evidence="10 11">HMC1</strain>
    </source>
</reference>
<organism evidence="10 11">
    <name type="scientific">Actinomadura rudentiformis</name>
    <dbReference type="NCBI Taxonomy" id="359158"/>
    <lineage>
        <taxon>Bacteria</taxon>
        <taxon>Bacillati</taxon>
        <taxon>Actinomycetota</taxon>
        <taxon>Actinomycetes</taxon>
        <taxon>Streptosporangiales</taxon>
        <taxon>Thermomonosporaceae</taxon>
        <taxon>Actinomadura</taxon>
    </lineage>
</organism>
<keyword evidence="3" id="KW-0547">Nucleotide-binding</keyword>
<sequence>MTTANDEEVAKVDQRPAARPNILRRSRTLLLAAFRAHPGPMSWGLAAAMLYGAGLTVWSVALGELVSHVVIPRFEGGQVSTGTALALVLVVLAIGVVKGTAGLMLRWTATATRARFDATLRESVVERYDALPIAYHRAHPTGEKLAHVTSDPEAAADLPARMPQVLGMFLMFLVTAGWMLAVDPILAVVGGASIPALLLVNSVYQKRVEGLAGEAQKRLGRVTAIAHESFDGAFLVKTLGRDRAERDRFGAESARLRDANIKLAGREWLMNELFDLIPAATSLIILVVGAWRVNSDAITVGQLVSFVNLFAILAVPLSVIGNVLAHLPHVLAGYGRVQEVLGETPPPAVVDPQPLPDGPLGLSVRGLGFAYADGPEVLSDVSFDVPVGATVAITGSTGSGKSTLLLALAGLLPPTGGTVLLNGVDLYRVAAADRAAACAAVFQEPFLFAGTLAQNVRLDFDPIPSEAPADADRERLDEALRLARATAIVERQPDGLATRVGERGVTLSGGERQRIALARALVRRPRVLLLDEATSAVDATTRQEIMRGLATDLPSTTTIVVTTSAETLARADAVVYLDSGRVAGVGAHGDLLRIDGYDRLIRGYQREREAV</sequence>
<evidence type="ECO:0000256" key="7">
    <source>
        <dbReference type="SAM" id="Phobius"/>
    </source>
</evidence>